<dbReference type="InterPro" id="IPR001610">
    <property type="entry name" value="PAC"/>
</dbReference>
<evidence type="ECO:0000313" key="7">
    <source>
        <dbReference type="Proteomes" id="UP000509667"/>
    </source>
</evidence>
<dbReference type="InterPro" id="IPR000700">
    <property type="entry name" value="PAS-assoc_C"/>
</dbReference>
<dbReference type="SMART" id="SM00091">
    <property type="entry name" value="PAS"/>
    <property type="match status" value="9"/>
</dbReference>
<keyword evidence="1" id="KW-0805">Transcription regulation</keyword>
<dbReference type="EMBL" id="CP058910">
    <property type="protein sequence ID" value="QLH77248.1"/>
    <property type="molecule type" value="Genomic_DNA"/>
</dbReference>
<evidence type="ECO:0000256" key="3">
    <source>
        <dbReference type="SAM" id="MobiDB-lite"/>
    </source>
</evidence>
<feature type="compositionally biased region" description="Gly residues" evidence="3">
    <location>
        <begin position="1519"/>
        <end position="1528"/>
    </location>
</feature>
<dbReference type="InterPro" id="IPR052155">
    <property type="entry name" value="Biofilm_reg_signaling"/>
</dbReference>
<dbReference type="PANTHER" id="PTHR44757">
    <property type="entry name" value="DIGUANYLATE CYCLASE DGCP"/>
    <property type="match status" value="1"/>
</dbReference>
<feature type="domain" description="PAS" evidence="4">
    <location>
        <begin position="389"/>
        <end position="462"/>
    </location>
</feature>
<evidence type="ECO:0000313" key="6">
    <source>
        <dbReference type="EMBL" id="QLH77248.1"/>
    </source>
</evidence>
<feature type="domain" description="PAS" evidence="4">
    <location>
        <begin position="512"/>
        <end position="584"/>
    </location>
</feature>
<feature type="domain" description="PAS" evidence="4">
    <location>
        <begin position="261"/>
        <end position="305"/>
    </location>
</feature>
<dbReference type="Pfam" id="PF08447">
    <property type="entry name" value="PAS_3"/>
    <property type="match status" value="2"/>
</dbReference>
<dbReference type="Gene3D" id="3.30.450.20">
    <property type="entry name" value="PAS domain"/>
    <property type="match status" value="9"/>
</dbReference>
<dbReference type="NCBIfam" id="TIGR00229">
    <property type="entry name" value="sensory_box"/>
    <property type="match status" value="9"/>
</dbReference>
<dbReference type="InterPro" id="IPR035965">
    <property type="entry name" value="PAS-like_dom_sf"/>
</dbReference>
<feature type="domain" description="PAC" evidence="5">
    <location>
        <begin position="217"/>
        <end position="267"/>
    </location>
</feature>
<dbReference type="OrthoDB" id="235464at2157"/>
<dbReference type="InterPro" id="IPR000014">
    <property type="entry name" value="PAS"/>
</dbReference>
<proteinExistence type="predicted"/>
<reference evidence="6 7" key="1">
    <citation type="submission" date="2020-07" db="EMBL/GenBank/DDBJ databases">
        <title>Halosimplex pelagicum sp. nov. and Halosimplex rubrum sp. nov., isolated from salted brown alga Laminaria, and emended description of the genus Halosimplex.</title>
        <authorList>
            <person name="Cui H."/>
        </authorList>
    </citation>
    <scope>NUCLEOTIDE SEQUENCE [LARGE SCALE GENOMIC DNA]</scope>
    <source>
        <strain evidence="6 7">R27</strain>
    </source>
</reference>
<dbReference type="Pfam" id="PF08448">
    <property type="entry name" value="PAS_4"/>
    <property type="match status" value="4"/>
</dbReference>
<dbReference type="InterPro" id="IPR003018">
    <property type="entry name" value="GAF"/>
</dbReference>
<evidence type="ECO:0000259" key="5">
    <source>
        <dbReference type="PROSITE" id="PS50113"/>
    </source>
</evidence>
<dbReference type="Pfam" id="PF15915">
    <property type="entry name" value="BAT"/>
    <property type="match status" value="1"/>
</dbReference>
<feature type="domain" description="PAC" evidence="5">
    <location>
        <begin position="1383"/>
        <end position="1434"/>
    </location>
</feature>
<dbReference type="InterPro" id="IPR029016">
    <property type="entry name" value="GAF-like_dom_sf"/>
</dbReference>
<dbReference type="InterPro" id="IPR031803">
    <property type="entry name" value="BAT_GAF/HTH-assoc"/>
</dbReference>
<dbReference type="InterPro" id="IPR013655">
    <property type="entry name" value="PAS_fold_3"/>
</dbReference>
<dbReference type="GeneID" id="56077811"/>
<sequence length="2016" mass="221163">MFPVGADRLQCAVAGTDAVADTLSGAEMGGERSLAVEVVGPGAGVAAQITECEADCLVVDSGATGVDVETALEQWSADRSDGPAVVLTDGWGDAREAAALSAGATETLPRRLVETDPALVAERVRSAVDREHARDTAEALYETVAGVAAVHDPETGDLIDANRAFRELVGYDRETVRSMALTEFTAEVPGYDRERLANAVTSVADRGDATADGADPIELEWPVSTADGSVRWIESELRPVALGGRTVVLAASVDVTERRRRERAYEQVFDNVNDVITVHDPWAEQLVEVNETMADLTGYGREALVEMDVGGFTVDEEGDTAERVYEAQQRVAATGEAETVEWLVETAGGERRVLEANLAPATIAGEDRVLALARDVTERRESQRRLERERDRRSVLFESNPDPMLRVRFEEEVPVIREVNPAFEAVFGYSPDEVVGSGVGEAVVPASEREEYERLRAKVARGERVEREITRQTADGTREFFVRVIHSTGDLAADGETDAYVWYTDVTERRELERTYRNVFENVSDGLIIHDPDTGEILDVNDRFCAMNGYERSELVGETIDIVTGPDHSYERAEARIQAAREDGSQLFEWRNRRKDGETFPVEVHLSLVDIRGEERVLGSVRDVTERKRREREYEQIFDGVDESIVVQDPETAQPLDANRTFLDRLGYDSVAAVREAGFEALSATGSGYTTERARELCQRVVETGEPETVEWQQETRSGERRWIEATVDAAVIGGEERVLSMQRDITERKRRERLVRALHESTDDLQEAETPEEVCEAAIDAATEVLDLWLPTCWLRGRGDGGTDASDGGTDDGGDAADALTPVAAGDAVDDLAPGDGPRPLDPDDLEYSVYEGDERGVYDPEALDGGTPPGDAVLVPLGDHGLFGAVDRDGDGFDDITLDVAGILARHVTAALDRVERARELRESERRFRLIAQHIDEVVYVATADFSEIRYVNDAYEEIYGRSVAELDEDPTAFTEAAHPEDRPDYVADIERLVADVEAGDPRDAYGGEYRIERDGETRWITATRFPVRNRDGSVDRIVGRVQDVTERKRREREYEQIFDGVNDAITVFDPEAGEITAVNETYREMLDYDLEAIRELGIEGLSATDEGYTGERGWTLIGEVAATGEPETIEWRVVTGADERIWLEVTLAPAEIGGELRVLSIQRDVTERKRREREYEQIFDGVNDAITVHDPETGEILDCNERMCELTGYDREELLADGMEAINVPEEGYSSERARETIRDVMDADEPGSHEWLIEREGGERRRVEVNNTPATINGQRRYLAIIRDITERRRTERRLGAVLDRIDEAIFVTGAREITAASQSPEYVCAGYEEIWGQSLEEIRETYEDGFFGTIHPDDESEYRSFIEGIVADIVDGVAADSYSHEYRIERPDGQSRWVQSDYYPIDWEAGTDRIVIVSRDVTDRKARERRMASFDDASDDLATADTPEEAALTAVEAATETLDLPAVGAFLYDADDGVLRPEALTGPLPSAVGGAPIGPGDGPLWEGFADGTSVASNGGHGDSGVVGGNETRGEGVVSDDGATASGGDPDGLADLPAWRAIALGNHGVLLVGSPDSALGSERIQAAHVLAATLEAALNHLEGRQRLEAREEQLRTQTQRAERLDRIARLTQRVEAAITDATDPGEVERAVCERLASSGPYDLAWVGGVEVGTDRLAARAVVGGSEGYVEGLDLTTADDTADPHPAVAAWQHDEVRVADSLVGDGPASDWRRRGLSAGYQSLCAVPLTYDGITHGVLTVGTDSPKAFGDREREVLAQLGTSIANALAAIERRRALESDETVELEFVGGGKHLPFARAAEAAECRVTLERTVSRQDGSVSVYYGFDGDVPPDAAAVAERTLPGAVDVVTDDSSSTLVESRADEWFGAPLAEYGGVLREAEADSDGTTVVVEVPRQADVRSFVERLAGIAPSLELVARRQHRQRDRTPAELADRIRSDLTDRQFEVLRTALSAGYFEWPRENDGSEVADRLDITQPTFNKHLRIAERATFGLLFDGDD</sequence>
<gene>
    <name evidence="6" type="ORF">HZS55_08070</name>
</gene>
<feature type="domain" description="PAS" evidence="4">
    <location>
        <begin position="926"/>
        <end position="999"/>
    </location>
</feature>
<dbReference type="SUPFAM" id="SSF55781">
    <property type="entry name" value="GAF domain-like"/>
    <property type="match status" value="2"/>
</dbReference>
<accession>A0A7D5SZM4</accession>
<feature type="domain" description="PAC" evidence="5">
    <location>
        <begin position="1251"/>
        <end position="1301"/>
    </location>
</feature>
<feature type="domain" description="PAS" evidence="4">
    <location>
        <begin position="1174"/>
        <end position="1248"/>
    </location>
</feature>
<name>A0A7D5SZM4_9EURY</name>
<dbReference type="Proteomes" id="UP000509667">
    <property type="component" value="Chromosome"/>
</dbReference>
<dbReference type="SUPFAM" id="SSF55785">
    <property type="entry name" value="PYP-like sensor domain (PAS domain)"/>
    <property type="match status" value="9"/>
</dbReference>
<dbReference type="InterPro" id="IPR013656">
    <property type="entry name" value="PAS_4"/>
</dbReference>
<dbReference type="Pfam" id="PF13426">
    <property type="entry name" value="PAS_9"/>
    <property type="match status" value="3"/>
</dbReference>
<dbReference type="KEGG" id="hrr:HZS55_08070"/>
<feature type="domain" description="PAC" evidence="5">
    <location>
        <begin position="338"/>
        <end position="388"/>
    </location>
</feature>
<dbReference type="PROSITE" id="PS50113">
    <property type="entry name" value="PAC"/>
    <property type="match status" value="7"/>
</dbReference>
<feature type="domain" description="PAC" evidence="5">
    <location>
        <begin position="1130"/>
        <end position="1180"/>
    </location>
</feature>
<dbReference type="SMART" id="SM00065">
    <property type="entry name" value="GAF"/>
    <property type="match status" value="1"/>
</dbReference>
<dbReference type="PROSITE" id="PS50112">
    <property type="entry name" value="PAS"/>
    <property type="match status" value="5"/>
</dbReference>
<dbReference type="CDD" id="cd00130">
    <property type="entry name" value="PAS"/>
    <property type="match status" value="8"/>
</dbReference>
<dbReference type="PANTHER" id="PTHR44757:SF2">
    <property type="entry name" value="BIOFILM ARCHITECTURE MAINTENANCE PROTEIN MBAA"/>
    <property type="match status" value="1"/>
</dbReference>
<keyword evidence="7" id="KW-1185">Reference proteome</keyword>
<feature type="domain" description="PAC" evidence="5">
    <location>
        <begin position="1005"/>
        <end position="1059"/>
    </location>
</feature>
<dbReference type="RefSeq" id="WP_179911177.1">
    <property type="nucleotide sequence ID" value="NZ_CP058910.1"/>
</dbReference>
<dbReference type="InterPro" id="IPR007050">
    <property type="entry name" value="HTH_bacterioopsin"/>
</dbReference>
<evidence type="ECO:0000259" key="4">
    <source>
        <dbReference type="PROSITE" id="PS50112"/>
    </source>
</evidence>
<dbReference type="Pfam" id="PF13185">
    <property type="entry name" value="GAF_2"/>
    <property type="match status" value="1"/>
</dbReference>
<dbReference type="Gene3D" id="3.30.450.40">
    <property type="match status" value="3"/>
</dbReference>
<evidence type="ECO:0000256" key="1">
    <source>
        <dbReference type="ARBA" id="ARBA00023015"/>
    </source>
</evidence>
<organism evidence="6 7">
    <name type="scientific">Halosimplex rubrum</name>
    <dbReference type="NCBI Taxonomy" id="869889"/>
    <lineage>
        <taxon>Archaea</taxon>
        <taxon>Methanobacteriati</taxon>
        <taxon>Methanobacteriota</taxon>
        <taxon>Stenosarchaea group</taxon>
        <taxon>Halobacteria</taxon>
        <taxon>Halobacteriales</taxon>
        <taxon>Haloarculaceae</taxon>
        <taxon>Halosimplex</taxon>
    </lineage>
</organism>
<protein>
    <submittedName>
        <fullName evidence="6">PAS domain S-box protein</fullName>
    </submittedName>
</protein>
<keyword evidence="2" id="KW-0804">Transcription</keyword>
<feature type="domain" description="PAC" evidence="5">
    <location>
        <begin position="586"/>
        <end position="636"/>
    </location>
</feature>
<evidence type="ECO:0000256" key="2">
    <source>
        <dbReference type="ARBA" id="ARBA00023163"/>
    </source>
</evidence>
<dbReference type="Pfam" id="PF04967">
    <property type="entry name" value="HTH_10"/>
    <property type="match status" value="1"/>
</dbReference>
<feature type="region of interest" description="Disordered" evidence="3">
    <location>
        <begin position="1511"/>
        <end position="1550"/>
    </location>
</feature>
<dbReference type="SMART" id="SM00086">
    <property type="entry name" value="PAC"/>
    <property type="match status" value="8"/>
</dbReference>